<dbReference type="Pfam" id="PF17954">
    <property type="entry name" value="Pirin_C_2"/>
    <property type="match status" value="1"/>
</dbReference>
<accession>A0A7L4ZXR6</accession>
<dbReference type="GO" id="GO:0046872">
    <property type="term" value="F:metal ion binding"/>
    <property type="evidence" value="ECO:0007669"/>
    <property type="project" value="UniProtKB-KW"/>
</dbReference>
<comment type="cofactor">
    <cofactor evidence="2">
        <name>Fe cation</name>
        <dbReference type="ChEBI" id="CHEBI:24875"/>
    </cofactor>
    <text evidence="2">Binds 1 Fe cation per subunit.</text>
</comment>
<dbReference type="InterPro" id="IPR041602">
    <property type="entry name" value="Quercetinase_C"/>
</dbReference>
<evidence type="ECO:0000313" key="4">
    <source>
        <dbReference type="EMBL" id="KAA9332047.1"/>
    </source>
</evidence>
<evidence type="ECO:0000256" key="1">
    <source>
        <dbReference type="ARBA" id="ARBA00008416"/>
    </source>
</evidence>
<dbReference type="RefSeq" id="WP_151078974.1">
    <property type="nucleotide sequence ID" value="NZ_CP047647.1"/>
</dbReference>
<evidence type="ECO:0000256" key="3">
    <source>
        <dbReference type="RuleBase" id="RU003457"/>
    </source>
</evidence>
<dbReference type="AlphaFoldDB" id="A0A7L4ZXR6"/>
<dbReference type="EMBL" id="VTWU01000004">
    <property type="protein sequence ID" value="KAA9332047.1"/>
    <property type="molecule type" value="Genomic_DNA"/>
</dbReference>
<evidence type="ECO:0000256" key="2">
    <source>
        <dbReference type="PIRSR" id="PIRSR006232-1"/>
    </source>
</evidence>
<dbReference type="PANTHER" id="PTHR43212:SF3">
    <property type="entry name" value="QUERCETIN 2,3-DIOXYGENASE"/>
    <property type="match status" value="1"/>
</dbReference>
<dbReference type="CDD" id="cd02910">
    <property type="entry name" value="cupin_Yhhw_N"/>
    <property type="match status" value="1"/>
</dbReference>
<dbReference type="InterPro" id="IPR003829">
    <property type="entry name" value="Pirin_N_dom"/>
</dbReference>
<dbReference type="InterPro" id="IPR011051">
    <property type="entry name" value="RmlC_Cupin_sf"/>
</dbReference>
<keyword evidence="2" id="KW-0408">Iron</keyword>
<feature type="binding site" evidence="2">
    <location>
        <position position="103"/>
    </location>
    <ligand>
        <name>Fe cation</name>
        <dbReference type="ChEBI" id="CHEBI:24875"/>
    </ligand>
</feature>
<comment type="caution">
    <text evidence="4">The sequence shown here is derived from an EMBL/GenBank/DDBJ whole genome shotgun (WGS) entry which is preliminary data.</text>
</comment>
<sequence>MAQTILHRAETRGHANHGWLNSYHTFSFAGYQNPARVHFGVLRVLNDDTVAGGMGFGTHPHDNMEIISIPLSGDLEHKDSMGNVGIIRKGDVQAMSAGTGVAHSEKNHNRDQEVKFLQIWVFPNKRGVQPRYDQQSFREEDRHNQFQQVLSPNPDDAGVWIHQDAWFHLGKLDAGFATEYQLKKAGNGVYAFVLEGDVTINGQTLHRRDGFGIWETDRLDIRADSNAEVLLMEVPMAV</sequence>
<dbReference type="InterPro" id="IPR014710">
    <property type="entry name" value="RmlC-like_jellyroll"/>
</dbReference>
<dbReference type="PANTHER" id="PTHR43212">
    <property type="entry name" value="QUERCETIN 2,3-DIOXYGENASE"/>
    <property type="match status" value="1"/>
</dbReference>
<keyword evidence="5" id="KW-1185">Reference proteome</keyword>
<organism evidence="4 5">
    <name type="scientific">Hymenobacter busanensis</name>
    <dbReference type="NCBI Taxonomy" id="2607656"/>
    <lineage>
        <taxon>Bacteria</taxon>
        <taxon>Pseudomonadati</taxon>
        <taxon>Bacteroidota</taxon>
        <taxon>Cytophagia</taxon>
        <taxon>Cytophagales</taxon>
        <taxon>Hymenobacteraceae</taxon>
        <taxon>Hymenobacter</taxon>
    </lineage>
</organism>
<feature type="binding site" evidence="2">
    <location>
        <position position="61"/>
    </location>
    <ligand>
        <name>Fe cation</name>
        <dbReference type="ChEBI" id="CHEBI:24875"/>
    </ligand>
</feature>
<dbReference type="Proteomes" id="UP000326380">
    <property type="component" value="Unassembled WGS sequence"/>
</dbReference>
<dbReference type="Gene3D" id="2.60.120.10">
    <property type="entry name" value="Jelly Rolls"/>
    <property type="match status" value="2"/>
</dbReference>
<feature type="binding site" evidence="2">
    <location>
        <position position="105"/>
    </location>
    <ligand>
        <name>Fe cation</name>
        <dbReference type="ChEBI" id="CHEBI:24875"/>
    </ligand>
</feature>
<gene>
    <name evidence="4" type="ORF">F0P96_11180</name>
</gene>
<feature type="binding site" evidence="2">
    <location>
        <position position="59"/>
    </location>
    <ligand>
        <name>Fe cation</name>
        <dbReference type="ChEBI" id="CHEBI:24875"/>
    </ligand>
</feature>
<name>A0A7L4ZXR6_9BACT</name>
<comment type="similarity">
    <text evidence="1 3">Belongs to the pirin family.</text>
</comment>
<dbReference type="PIRSF" id="PIRSF006232">
    <property type="entry name" value="Pirin"/>
    <property type="match status" value="1"/>
</dbReference>
<dbReference type="Pfam" id="PF02678">
    <property type="entry name" value="Pirin"/>
    <property type="match status" value="1"/>
</dbReference>
<protein>
    <submittedName>
        <fullName evidence="4">Pirin family protein</fullName>
    </submittedName>
</protein>
<reference evidence="4 5" key="1">
    <citation type="submission" date="2019-09" db="EMBL/GenBank/DDBJ databases">
        <title>Genome sequence of Hymenobacter sp. M3.</title>
        <authorList>
            <person name="Srinivasan S."/>
        </authorList>
    </citation>
    <scope>NUCLEOTIDE SEQUENCE [LARGE SCALE GENOMIC DNA]</scope>
    <source>
        <strain evidence="4 5">M3</strain>
    </source>
</reference>
<dbReference type="SUPFAM" id="SSF51182">
    <property type="entry name" value="RmlC-like cupins"/>
    <property type="match status" value="1"/>
</dbReference>
<evidence type="ECO:0000313" key="5">
    <source>
        <dbReference type="Proteomes" id="UP000326380"/>
    </source>
</evidence>
<proteinExistence type="inferred from homology"/>
<dbReference type="InterPro" id="IPR012093">
    <property type="entry name" value="Pirin"/>
</dbReference>
<keyword evidence="2" id="KW-0479">Metal-binding</keyword>